<dbReference type="KEGG" id="aaa:Acav_1442"/>
<feature type="transmembrane region" description="Helical" evidence="1">
    <location>
        <begin position="28"/>
        <end position="48"/>
    </location>
</feature>
<keyword evidence="3" id="KW-1185">Reference proteome</keyword>
<proteinExistence type="predicted"/>
<evidence type="ECO:0000256" key="1">
    <source>
        <dbReference type="SAM" id="Phobius"/>
    </source>
</evidence>
<evidence type="ECO:0000313" key="3">
    <source>
        <dbReference type="Proteomes" id="UP000002482"/>
    </source>
</evidence>
<accession>F0Q292</accession>
<evidence type="ECO:0000313" key="2">
    <source>
        <dbReference type="EMBL" id="ADX45364.1"/>
    </source>
</evidence>
<dbReference type="HOGENOM" id="CLU_1691655_0_0_4"/>
<keyword evidence="1" id="KW-0472">Membrane</keyword>
<dbReference type="Proteomes" id="UP000002482">
    <property type="component" value="Chromosome"/>
</dbReference>
<keyword evidence="1" id="KW-1133">Transmembrane helix</keyword>
<evidence type="ECO:0008006" key="4">
    <source>
        <dbReference type="Google" id="ProtNLM"/>
    </source>
</evidence>
<reference evidence="2" key="1">
    <citation type="submission" date="2011-02" db="EMBL/GenBank/DDBJ databases">
        <title>Complete sequence of Acidovorax avenae subsp. avenae ATCC 19860.</title>
        <authorList>
            <consortium name="US DOE Joint Genome Institute"/>
            <person name="Lucas S."/>
            <person name="Copeland A."/>
            <person name="Lapidus A."/>
            <person name="Cheng J.-F."/>
            <person name="Goodwin L."/>
            <person name="Pitluck S."/>
            <person name="Chertkov O."/>
            <person name="Held B."/>
            <person name="Detter J.C."/>
            <person name="Han C."/>
            <person name="Tapia R."/>
            <person name="Land M."/>
            <person name="Hauser L."/>
            <person name="Kyrpides N."/>
            <person name="Ivanova N."/>
            <person name="Ovchinnikova G."/>
            <person name="Pagani I."/>
            <person name="Gordon S."/>
            <person name="Woyke T."/>
        </authorList>
    </citation>
    <scope>NUCLEOTIDE SEQUENCE</scope>
    <source>
        <strain evidence="2">ATCC 19860</strain>
    </source>
</reference>
<name>F0Q292_PARA1</name>
<dbReference type="EMBL" id="CP002521">
    <property type="protein sequence ID" value="ADX45364.1"/>
    <property type="molecule type" value="Genomic_DNA"/>
</dbReference>
<dbReference type="AlphaFoldDB" id="F0Q292"/>
<feature type="transmembrane region" description="Helical" evidence="1">
    <location>
        <begin position="60"/>
        <end position="86"/>
    </location>
</feature>
<protein>
    <recommendedName>
        <fullName evidence="4">DUF1240 domain-containing protein</fullName>
    </recommendedName>
</protein>
<keyword evidence="1" id="KW-0812">Transmembrane</keyword>
<gene>
    <name evidence="2" type="ordered locus">Acav_1442</name>
</gene>
<sequence length="134" mass="14899">MTRHALVPMVQDIVLKAPVVRITPGMHLMPFLVAFGSLAIIVMVMRAIPCRPSLIKQFELAANLSVAVSTIALLLVPVVSIAQHYYMPSIGYTPCHALQGQPTRWFTDWVRDPALCVKGKSPEWVNEQVRRSPP</sequence>
<organism evidence="2 3">
    <name type="scientific">Paracidovorax avenae (strain ATCC 19860 / DSM 7227 / CCUG 15838 / JCM 20985 / LMG 2117 / NCPPB 1011)</name>
    <name type="common">Acidovorax avenae</name>
    <dbReference type="NCBI Taxonomy" id="643561"/>
    <lineage>
        <taxon>Bacteria</taxon>
        <taxon>Pseudomonadati</taxon>
        <taxon>Pseudomonadota</taxon>
        <taxon>Betaproteobacteria</taxon>
        <taxon>Burkholderiales</taxon>
        <taxon>Comamonadaceae</taxon>
        <taxon>Paracidovorax</taxon>
    </lineage>
</organism>